<name>A0A0J8AZC8_BETVV</name>
<evidence type="ECO:0000256" key="1">
    <source>
        <dbReference type="SAM" id="MobiDB-lite"/>
    </source>
</evidence>
<organism evidence="2 3">
    <name type="scientific">Beta vulgaris subsp. vulgaris</name>
    <name type="common">Beet</name>
    <dbReference type="NCBI Taxonomy" id="3555"/>
    <lineage>
        <taxon>Eukaryota</taxon>
        <taxon>Viridiplantae</taxon>
        <taxon>Streptophyta</taxon>
        <taxon>Embryophyta</taxon>
        <taxon>Tracheophyta</taxon>
        <taxon>Spermatophyta</taxon>
        <taxon>Magnoliopsida</taxon>
        <taxon>eudicotyledons</taxon>
        <taxon>Gunneridae</taxon>
        <taxon>Pentapetalae</taxon>
        <taxon>Caryophyllales</taxon>
        <taxon>Chenopodiaceae</taxon>
        <taxon>Betoideae</taxon>
        <taxon>Beta</taxon>
    </lineage>
</organism>
<reference evidence="2 3" key="1">
    <citation type="journal article" date="2014" name="Nature">
        <title>The genome of the recently domesticated crop plant sugar beet (Beta vulgaris).</title>
        <authorList>
            <person name="Dohm J.C."/>
            <person name="Minoche A.E."/>
            <person name="Holtgrawe D."/>
            <person name="Capella-Gutierrez S."/>
            <person name="Zakrzewski F."/>
            <person name="Tafer H."/>
            <person name="Rupp O."/>
            <person name="Sorensen T.R."/>
            <person name="Stracke R."/>
            <person name="Reinhardt R."/>
            <person name="Goesmann A."/>
            <person name="Kraft T."/>
            <person name="Schulz B."/>
            <person name="Stadler P.F."/>
            <person name="Schmidt T."/>
            <person name="Gabaldon T."/>
            <person name="Lehrach H."/>
            <person name="Weisshaar B."/>
            <person name="Himmelbauer H."/>
        </authorList>
    </citation>
    <scope>NUCLEOTIDE SEQUENCE [LARGE SCALE GENOMIC DNA]</scope>
    <source>
        <tissue evidence="2">Taproot</tissue>
    </source>
</reference>
<gene>
    <name evidence="2" type="ORF">BVRB_024510</name>
</gene>
<evidence type="ECO:0000313" key="3">
    <source>
        <dbReference type="Proteomes" id="UP000035740"/>
    </source>
</evidence>
<dbReference type="AlphaFoldDB" id="A0A0J8AZC8"/>
<dbReference type="Gramene" id="KMS94129">
    <property type="protein sequence ID" value="KMS94129"/>
    <property type="gene ID" value="BVRB_024510"/>
</dbReference>
<evidence type="ECO:0000313" key="2">
    <source>
        <dbReference type="EMBL" id="KMS94129.1"/>
    </source>
</evidence>
<feature type="compositionally biased region" description="Acidic residues" evidence="1">
    <location>
        <begin position="206"/>
        <end position="215"/>
    </location>
</feature>
<feature type="non-terminal residue" evidence="2">
    <location>
        <position position="1"/>
    </location>
</feature>
<feature type="region of interest" description="Disordered" evidence="1">
    <location>
        <begin position="1"/>
        <end position="28"/>
    </location>
</feature>
<proteinExistence type="predicted"/>
<dbReference type="Proteomes" id="UP000035740">
    <property type="component" value="Unassembled WGS sequence"/>
</dbReference>
<feature type="region of interest" description="Disordered" evidence="1">
    <location>
        <begin position="49"/>
        <end position="215"/>
    </location>
</feature>
<keyword evidence="3" id="KW-1185">Reference proteome</keyword>
<feature type="compositionally biased region" description="Polar residues" evidence="1">
    <location>
        <begin position="1"/>
        <end position="15"/>
    </location>
</feature>
<protein>
    <submittedName>
        <fullName evidence="2">Uncharacterized protein</fullName>
    </submittedName>
</protein>
<feature type="non-terminal residue" evidence="2">
    <location>
        <position position="215"/>
    </location>
</feature>
<sequence length="215" mass="23686">GSNGQVDTVDISQSPRGSRSGSRGLDRQALEQIHRIKIADDITLEQTEDEARDVFQSSLTVSPQSSNGSNASTPRSLSNAKPSLVLKRQGTFVQRRDGQGDQVELSPGAEIKRRLSAGSTKLHEAIADEEENEEEYEDDYENATEDGDCYSDYNEPQVIRVPTKVDDGVDPIVDQSDLNAQPEPIAEASQEEAMQQISESSPEDQQVIDEDEEDY</sequence>
<feature type="compositionally biased region" description="Polar residues" evidence="1">
    <location>
        <begin position="55"/>
        <end position="81"/>
    </location>
</feature>
<dbReference type="EMBL" id="KQ095887">
    <property type="protein sequence ID" value="KMS94129.1"/>
    <property type="molecule type" value="Genomic_DNA"/>
</dbReference>
<feature type="compositionally biased region" description="Acidic residues" evidence="1">
    <location>
        <begin position="127"/>
        <end position="149"/>
    </location>
</feature>
<accession>A0A0J8AZC8</accession>